<keyword evidence="2" id="KW-1185">Reference proteome</keyword>
<accession>A0ABN9VZA9</accession>
<sequence length="161" mass="17588">MLKRKMASFQDLCRHFRPPPIDRRHLKARGISGLPSAGRFYACLVALSMDFSRALRRCQPAAVAGHVDNYLPVSSDEAQADESLDRIAVALEAAGLMVHAPDRAADVCGSPGVELRRGRQRAIEGRSVWGVKLAVGKLLRRVRASGHLARALIGHLTWASM</sequence>
<evidence type="ECO:0000313" key="1">
    <source>
        <dbReference type="EMBL" id="CAK0879037.1"/>
    </source>
</evidence>
<gene>
    <name evidence="1" type="ORF">PCOR1329_LOCUS62583</name>
</gene>
<comment type="caution">
    <text evidence="1">The sequence shown here is derived from an EMBL/GenBank/DDBJ whole genome shotgun (WGS) entry which is preliminary data.</text>
</comment>
<name>A0ABN9VZA9_9DINO</name>
<evidence type="ECO:0000313" key="2">
    <source>
        <dbReference type="Proteomes" id="UP001189429"/>
    </source>
</evidence>
<reference evidence="1" key="1">
    <citation type="submission" date="2023-10" db="EMBL/GenBank/DDBJ databases">
        <authorList>
            <person name="Chen Y."/>
            <person name="Shah S."/>
            <person name="Dougan E. K."/>
            <person name="Thang M."/>
            <person name="Chan C."/>
        </authorList>
    </citation>
    <scope>NUCLEOTIDE SEQUENCE [LARGE SCALE GENOMIC DNA]</scope>
</reference>
<dbReference type="EMBL" id="CAUYUJ010017912">
    <property type="protein sequence ID" value="CAK0879037.1"/>
    <property type="molecule type" value="Genomic_DNA"/>
</dbReference>
<protein>
    <submittedName>
        <fullName evidence="1">Uncharacterized protein</fullName>
    </submittedName>
</protein>
<dbReference type="Proteomes" id="UP001189429">
    <property type="component" value="Unassembled WGS sequence"/>
</dbReference>
<feature type="non-terminal residue" evidence="1">
    <location>
        <position position="161"/>
    </location>
</feature>
<proteinExistence type="predicted"/>
<organism evidence="1 2">
    <name type="scientific">Prorocentrum cordatum</name>
    <dbReference type="NCBI Taxonomy" id="2364126"/>
    <lineage>
        <taxon>Eukaryota</taxon>
        <taxon>Sar</taxon>
        <taxon>Alveolata</taxon>
        <taxon>Dinophyceae</taxon>
        <taxon>Prorocentrales</taxon>
        <taxon>Prorocentraceae</taxon>
        <taxon>Prorocentrum</taxon>
    </lineage>
</organism>